<dbReference type="AlphaFoldDB" id="A0A835F6T3"/>
<reference evidence="1" key="1">
    <citation type="submission" date="2020-07" db="EMBL/GenBank/DDBJ databases">
        <title>Genome sequence and genetic diversity analysis of an under-domesticated orphan crop, white fonio (Digitaria exilis).</title>
        <authorList>
            <person name="Bennetzen J.L."/>
            <person name="Chen S."/>
            <person name="Ma X."/>
            <person name="Wang X."/>
            <person name="Yssel A.E.J."/>
            <person name="Chaluvadi S.R."/>
            <person name="Johnson M."/>
            <person name="Gangashetty P."/>
            <person name="Hamidou F."/>
            <person name="Sanogo M.D."/>
            <person name="Zwaenepoel A."/>
            <person name="Wallace J."/>
            <person name="Van De Peer Y."/>
            <person name="Van Deynze A."/>
        </authorList>
    </citation>
    <scope>NUCLEOTIDE SEQUENCE</scope>
    <source>
        <tissue evidence="1">Leaves</tissue>
    </source>
</reference>
<dbReference type="Proteomes" id="UP000636709">
    <property type="component" value="Unassembled WGS sequence"/>
</dbReference>
<evidence type="ECO:0000313" key="1">
    <source>
        <dbReference type="EMBL" id="KAF8729917.1"/>
    </source>
</evidence>
<proteinExistence type="predicted"/>
<sequence length="90" mass="10127">MSRHYVFKVLKGKGMLKKDDGFYSVVSLNEKTFAQKFLDPYEESVPGLADAYVAASVSQAPPVLSGAKLFDTYQLFFRFKYLTGVIDIMT</sequence>
<dbReference type="EMBL" id="JACEFO010001622">
    <property type="protein sequence ID" value="KAF8729917.1"/>
    <property type="molecule type" value="Genomic_DNA"/>
</dbReference>
<gene>
    <name evidence="1" type="ORF">HU200_017379</name>
</gene>
<evidence type="ECO:0000313" key="2">
    <source>
        <dbReference type="Proteomes" id="UP000636709"/>
    </source>
</evidence>
<name>A0A835F6T3_9POAL</name>
<accession>A0A835F6T3</accession>
<keyword evidence="2" id="KW-1185">Reference proteome</keyword>
<comment type="caution">
    <text evidence="1">The sequence shown here is derived from an EMBL/GenBank/DDBJ whole genome shotgun (WGS) entry which is preliminary data.</text>
</comment>
<protein>
    <submittedName>
        <fullName evidence="1">Uncharacterized protein</fullName>
    </submittedName>
</protein>
<organism evidence="1 2">
    <name type="scientific">Digitaria exilis</name>
    <dbReference type="NCBI Taxonomy" id="1010633"/>
    <lineage>
        <taxon>Eukaryota</taxon>
        <taxon>Viridiplantae</taxon>
        <taxon>Streptophyta</taxon>
        <taxon>Embryophyta</taxon>
        <taxon>Tracheophyta</taxon>
        <taxon>Spermatophyta</taxon>
        <taxon>Magnoliopsida</taxon>
        <taxon>Liliopsida</taxon>
        <taxon>Poales</taxon>
        <taxon>Poaceae</taxon>
        <taxon>PACMAD clade</taxon>
        <taxon>Panicoideae</taxon>
        <taxon>Panicodae</taxon>
        <taxon>Paniceae</taxon>
        <taxon>Anthephorinae</taxon>
        <taxon>Digitaria</taxon>
    </lineage>
</organism>